<reference evidence="4 5" key="1">
    <citation type="submission" date="2020-08" db="EMBL/GenBank/DDBJ databases">
        <title>Genemic of Streptomyces polyaspartic.</title>
        <authorList>
            <person name="Liu W."/>
        </authorList>
    </citation>
    <scope>NUCLEOTIDE SEQUENCE [LARGE SCALE GENOMIC DNA]</scope>
    <source>
        <strain evidence="4 5">TRM66268-LWL</strain>
    </source>
</reference>
<comment type="caution">
    <text evidence="4">The sequence shown here is derived from an EMBL/GenBank/DDBJ whole genome shotgun (WGS) entry which is preliminary data.</text>
</comment>
<dbReference type="Gene3D" id="3.10.450.40">
    <property type="match status" value="2"/>
</dbReference>
<evidence type="ECO:0000256" key="2">
    <source>
        <dbReference type="SAM" id="SignalP"/>
    </source>
</evidence>
<keyword evidence="5" id="KW-1185">Reference proteome</keyword>
<proteinExistence type="predicted"/>
<dbReference type="InterPro" id="IPR025711">
    <property type="entry name" value="PepSY"/>
</dbReference>
<feature type="compositionally biased region" description="Low complexity" evidence="1">
    <location>
        <begin position="76"/>
        <end position="91"/>
    </location>
</feature>
<protein>
    <submittedName>
        <fullName evidence="4">PepSY domain-containing protein</fullName>
    </submittedName>
</protein>
<evidence type="ECO:0000313" key="5">
    <source>
        <dbReference type="Proteomes" id="UP000642284"/>
    </source>
</evidence>
<feature type="compositionally biased region" description="Basic and acidic residues" evidence="1">
    <location>
        <begin position="204"/>
        <end position="230"/>
    </location>
</feature>
<feature type="region of interest" description="Disordered" evidence="1">
    <location>
        <begin position="204"/>
        <end position="277"/>
    </location>
</feature>
<name>A0ABR7SEQ5_9ACTN</name>
<feature type="domain" description="PepSY" evidence="3">
    <location>
        <begin position="81"/>
        <end position="135"/>
    </location>
</feature>
<feature type="compositionally biased region" description="Basic and acidic residues" evidence="1">
    <location>
        <begin position="256"/>
        <end position="277"/>
    </location>
</feature>
<evidence type="ECO:0000256" key="1">
    <source>
        <dbReference type="SAM" id="MobiDB-lite"/>
    </source>
</evidence>
<feature type="region of interest" description="Disordered" evidence="1">
    <location>
        <begin position="29"/>
        <end position="91"/>
    </location>
</feature>
<feature type="compositionally biased region" description="Low complexity" evidence="1">
    <location>
        <begin position="243"/>
        <end position="254"/>
    </location>
</feature>
<keyword evidence="2" id="KW-0732">Signal</keyword>
<accession>A0ABR7SEQ5</accession>
<evidence type="ECO:0000313" key="4">
    <source>
        <dbReference type="EMBL" id="MBC9713986.1"/>
    </source>
</evidence>
<feature type="signal peptide" evidence="2">
    <location>
        <begin position="1"/>
        <end position="29"/>
    </location>
</feature>
<feature type="chain" id="PRO_5045407114" evidence="2">
    <location>
        <begin position="30"/>
        <end position="277"/>
    </location>
</feature>
<feature type="domain" description="PepSY" evidence="3">
    <location>
        <begin position="163"/>
        <end position="216"/>
    </location>
</feature>
<organism evidence="4 5">
    <name type="scientific">Streptomyces polyasparticus</name>
    <dbReference type="NCBI Taxonomy" id="2767826"/>
    <lineage>
        <taxon>Bacteria</taxon>
        <taxon>Bacillati</taxon>
        <taxon>Actinomycetota</taxon>
        <taxon>Actinomycetes</taxon>
        <taxon>Kitasatosporales</taxon>
        <taxon>Streptomycetaceae</taxon>
        <taxon>Streptomyces</taxon>
    </lineage>
</organism>
<evidence type="ECO:0000259" key="3">
    <source>
        <dbReference type="Pfam" id="PF03413"/>
    </source>
</evidence>
<sequence length="277" mass="28590">MSRHTRTAATRRLLAVSALAGALALSATACSSGTDGGVDKPRTSASAGGDAEGNAAQPAGDGEAKAADAPTEQGGPRTPRTTAVATAERAVPGGKVTDVELEDGVWEIDVMTSGSGGPRVHNIDVDATTGALLGSRADRMPDKARSYLKIPLAKLAAATVHRDDAANTALKEAGAGFVSELSIQGTESRPLWQIEVTDGTVRHEIDVDTKTGEVVGHDKDTDGEDERSGRGEGGGDGDRSDGDSGSSSSSSSSSYEEIKERSDDFGKEHYDWSQHVR</sequence>
<dbReference type="Proteomes" id="UP000642284">
    <property type="component" value="Unassembled WGS sequence"/>
</dbReference>
<dbReference type="Pfam" id="PF03413">
    <property type="entry name" value="PepSY"/>
    <property type="match status" value="2"/>
</dbReference>
<gene>
    <name evidence="4" type="ORF">H9Y04_15570</name>
</gene>
<dbReference type="RefSeq" id="WP_187814481.1">
    <property type="nucleotide sequence ID" value="NZ_JACTVJ010000007.1"/>
</dbReference>
<dbReference type="EMBL" id="JACTVJ010000007">
    <property type="protein sequence ID" value="MBC9713986.1"/>
    <property type="molecule type" value="Genomic_DNA"/>
</dbReference>
<dbReference type="PROSITE" id="PS51257">
    <property type="entry name" value="PROKAR_LIPOPROTEIN"/>
    <property type="match status" value="1"/>
</dbReference>